<name>A0A5C2SLZ9_9APHY</name>
<evidence type="ECO:0000313" key="3">
    <source>
        <dbReference type="Proteomes" id="UP000313359"/>
    </source>
</evidence>
<protein>
    <submittedName>
        <fullName evidence="2">Uncharacterized protein</fullName>
    </submittedName>
</protein>
<feature type="region of interest" description="Disordered" evidence="1">
    <location>
        <begin position="89"/>
        <end position="109"/>
    </location>
</feature>
<organism evidence="2 3">
    <name type="scientific">Lentinus tigrinus ALCF2SS1-6</name>
    <dbReference type="NCBI Taxonomy" id="1328759"/>
    <lineage>
        <taxon>Eukaryota</taxon>
        <taxon>Fungi</taxon>
        <taxon>Dikarya</taxon>
        <taxon>Basidiomycota</taxon>
        <taxon>Agaricomycotina</taxon>
        <taxon>Agaricomycetes</taxon>
        <taxon>Polyporales</taxon>
        <taxon>Polyporaceae</taxon>
        <taxon>Lentinus</taxon>
    </lineage>
</organism>
<accession>A0A5C2SLZ9</accession>
<evidence type="ECO:0000313" key="2">
    <source>
        <dbReference type="EMBL" id="RPD64640.1"/>
    </source>
</evidence>
<keyword evidence="3" id="KW-1185">Reference proteome</keyword>
<evidence type="ECO:0000256" key="1">
    <source>
        <dbReference type="SAM" id="MobiDB-lite"/>
    </source>
</evidence>
<dbReference type="EMBL" id="ML122253">
    <property type="protein sequence ID" value="RPD64640.1"/>
    <property type="molecule type" value="Genomic_DNA"/>
</dbReference>
<feature type="compositionally biased region" description="Low complexity" evidence="1">
    <location>
        <begin position="89"/>
        <end position="100"/>
    </location>
</feature>
<gene>
    <name evidence="2" type="ORF">L227DRAFT_263534</name>
</gene>
<dbReference type="Proteomes" id="UP000313359">
    <property type="component" value="Unassembled WGS sequence"/>
</dbReference>
<reference evidence="2" key="1">
    <citation type="journal article" date="2018" name="Genome Biol. Evol.">
        <title>Genomics and development of Lentinus tigrinus, a white-rot wood-decaying mushroom with dimorphic fruiting bodies.</title>
        <authorList>
            <person name="Wu B."/>
            <person name="Xu Z."/>
            <person name="Knudson A."/>
            <person name="Carlson A."/>
            <person name="Chen N."/>
            <person name="Kovaka S."/>
            <person name="LaButti K."/>
            <person name="Lipzen A."/>
            <person name="Pennachio C."/>
            <person name="Riley R."/>
            <person name="Schakwitz W."/>
            <person name="Umezawa K."/>
            <person name="Ohm R.A."/>
            <person name="Grigoriev I.V."/>
            <person name="Nagy L.G."/>
            <person name="Gibbons J."/>
            <person name="Hibbett D."/>
        </authorList>
    </citation>
    <scope>NUCLEOTIDE SEQUENCE [LARGE SCALE GENOMIC DNA]</scope>
    <source>
        <strain evidence="2">ALCF2SS1-6</strain>
    </source>
</reference>
<dbReference type="AlphaFoldDB" id="A0A5C2SLZ9"/>
<sequence length="174" mass="19382">MCIRGSLLLDSTFSVGGLVAAVGDPVFPQRRGPASFRACAGHTVWEHPRLISLHNTADYDWCCVSVTASPANLHRRFGNVARMRRNSSAPTASALSATPTEEGAPAVSGSWPMAARWTRHEPRPPPDSRTWLRRVRVSASQRLSRPPLPPMRSQCYLRGHERHIRNLRFSDHAR</sequence>
<proteinExistence type="predicted"/>